<keyword evidence="3 5" id="KW-1133">Transmembrane helix</keyword>
<feature type="transmembrane region" description="Helical" evidence="5">
    <location>
        <begin position="165"/>
        <end position="187"/>
    </location>
</feature>
<evidence type="ECO:0000256" key="2">
    <source>
        <dbReference type="ARBA" id="ARBA00022692"/>
    </source>
</evidence>
<dbReference type="EMBL" id="JAQKAB010000003">
    <property type="protein sequence ID" value="MDA7026284.1"/>
    <property type="molecule type" value="Genomic_DNA"/>
</dbReference>
<keyword evidence="2 5" id="KW-0812">Transmembrane</keyword>
<feature type="transmembrane region" description="Helical" evidence="5">
    <location>
        <begin position="35"/>
        <end position="55"/>
    </location>
</feature>
<comment type="caution">
    <text evidence="7">The sequence shown here is derived from an EMBL/GenBank/DDBJ whole genome shotgun (WGS) entry which is preliminary data.</text>
</comment>
<name>A0ABT4X1W0_9BACI</name>
<reference evidence="7 8" key="1">
    <citation type="submission" date="2023-01" db="EMBL/GenBank/DDBJ databases">
        <title>Bacillus changyiensis sp. nov., isolated from a coastal deposit.</title>
        <authorList>
            <person name="Xiao G."/>
            <person name="Lai Q."/>
            <person name="Hu Z."/>
            <person name="Shao Z."/>
        </authorList>
    </citation>
    <scope>NUCLEOTIDE SEQUENCE [LARGE SCALE GENOMIC DNA]</scope>
    <source>
        <strain evidence="7 8">CLL-7-23</strain>
    </source>
</reference>
<gene>
    <name evidence="7" type="ORF">PJ311_06600</name>
</gene>
<evidence type="ECO:0000256" key="5">
    <source>
        <dbReference type="SAM" id="Phobius"/>
    </source>
</evidence>
<feature type="transmembrane region" description="Helical" evidence="5">
    <location>
        <begin position="83"/>
        <end position="109"/>
    </location>
</feature>
<feature type="domain" description="Yip1" evidence="6">
    <location>
        <begin position="17"/>
        <end position="212"/>
    </location>
</feature>
<evidence type="ECO:0000256" key="3">
    <source>
        <dbReference type="ARBA" id="ARBA00022989"/>
    </source>
</evidence>
<evidence type="ECO:0000313" key="8">
    <source>
        <dbReference type="Proteomes" id="UP001211894"/>
    </source>
</evidence>
<comment type="subcellular location">
    <subcellularLocation>
        <location evidence="1">Membrane</location>
        <topology evidence="1">Multi-pass membrane protein</topology>
    </subcellularLocation>
</comment>
<evidence type="ECO:0000259" key="6">
    <source>
        <dbReference type="Pfam" id="PF04893"/>
    </source>
</evidence>
<proteinExistence type="predicted"/>
<dbReference type="Proteomes" id="UP001211894">
    <property type="component" value="Unassembled WGS sequence"/>
</dbReference>
<evidence type="ECO:0000256" key="4">
    <source>
        <dbReference type="ARBA" id="ARBA00023136"/>
    </source>
</evidence>
<feature type="transmembrane region" description="Helical" evidence="5">
    <location>
        <begin position="199"/>
        <end position="216"/>
    </location>
</feature>
<evidence type="ECO:0000313" key="7">
    <source>
        <dbReference type="EMBL" id="MDA7026284.1"/>
    </source>
</evidence>
<sequence>METKLEKGLDKKPSILGLFLKPGVHFERMNKKPSIWLPFIIVLVINLVGVTLASLKIDYEELMKTTNFPKEYIGNPDAERALFILQIIGSIIACILLILAASLIYWLCVKISGGTTTFSKMFSMSLFISIVASFATLIRGIYIYFSGQYIASNVTTLASLIPSKPPLTGILNSVELFSILSFFLLAIGFEKVGGMSKKSAWISTVVLFMLLALSSIRGA</sequence>
<accession>A0ABT4X1W0</accession>
<organism evidence="7 8">
    <name type="scientific">Bacillus changyiensis</name>
    <dbReference type="NCBI Taxonomy" id="3004103"/>
    <lineage>
        <taxon>Bacteria</taxon>
        <taxon>Bacillati</taxon>
        <taxon>Bacillota</taxon>
        <taxon>Bacilli</taxon>
        <taxon>Bacillales</taxon>
        <taxon>Bacillaceae</taxon>
        <taxon>Bacillus</taxon>
    </lineage>
</organism>
<feature type="transmembrane region" description="Helical" evidence="5">
    <location>
        <begin position="121"/>
        <end position="145"/>
    </location>
</feature>
<keyword evidence="4 5" id="KW-0472">Membrane</keyword>
<evidence type="ECO:0000256" key="1">
    <source>
        <dbReference type="ARBA" id="ARBA00004141"/>
    </source>
</evidence>
<dbReference type="Pfam" id="PF04893">
    <property type="entry name" value="Yip1"/>
    <property type="match status" value="1"/>
</dbReference>
<dbReference type="RefSeq" id="WP_271340108.1">
    <property type="nucleotide sequence ID" value="NZ_JAQKAB010000003.1"/>
</dbReference>
<dbReference type="InterPro" id="IPR006977">
    <property type="entry name" value="Yip1_dom"/>
</dbReference>
<protein>
    <submittedName>
        <fullName evidence="7">Yip1 family protein</fullName>
    </submittedName>
</protein>
<keyword evidence="8" id="KW-1185">Reference proteome</keyword>